<reference evidence="2" key="5">
    <citation type="submission" date="2018-04" db="UniProtKB">
        <authorList>
            <consortium name="EnsemblFungi"/>
        </authorList>
    </citation>
    <scope>IDENTIFICATION</scope>
    <source>
        <strain evidence="2">R3-111a-1</strain>
    </source>
</reference>
<evidence type="ECO:0000313" key="1">
    <source>
        <dbReference type="EMBL" id="EJT77615.1"/>
    </source>
</evidence>
<reference evidence="3" key="1">
    <citation type="submission" date="2010-07" db="EMBL/GenBank/DDBJ databases">
        <title>The genome sequence of Gaeumannomyces graminis var. tritici strain R3-111a-1.</title>
        <authorList>
            <consortium name="The Broad Institute Genome Sequencing Platform"/>
            <person name="Ma L.-J."/>
            <person name="Dead R."/>
            <person name="Young S."/>
            <person name="Zeng Q."/>
            <person name="Koehrsen M."/>
            <person name="Alvarado L."/>
            <person name="Berlin A."/>
            <person name="Chapman S.B."/>
            <person name="Chen Z."/>
            <person name="Freedman E."/>
            <person name="Gellesch M."/>
            <person name="Goldberg J."/>
            <person name="Griggs A."/>
            <person name="Gujja S."/>
            <person name="Heilman E.R."/>
            <person name="Heiman D."/>
            <person name="Hepburn T."/>
            <person name="Howarth C."/>
            <person name="Jen D."/>
            <person name="Larson L."/>
            <person name="Mehta T."/>
            <person name="Neiman D."/>
            <person name="Pearson M."/>
            <person name="Roberts A."/>
            <person name="Saif S."/>
            <person name="Shea T."/>
            <person name="Shenoy N."/>
            <person name="Sisk P."/>
            <person name="Stolte C."/>
            <person name="Sykes S."/>
            <person name="Walk T."/>
            <person name="White J."/>
            <person name="Yandava C."/>
            <person name="Haas B."/>
            <person name="Nusbaum C."/>
            <person name="Birren B."/>
        </authorList>
    </citation>
    <scope>NUCLEOTIDE SEQUENCE [LARGE SCALE GENOMIC DNA]</scope>
    <source>
        <strain evidence="3">R3-111a-1</strain>
    </source>
</reference>
<dbReference type="Proteomes" id="UP000006039">
    <property type="component" value="Unassembled WGS sequence"/>
</dbReference>
<evidence type="ECO:0000313" key="3">
    <source>
        <dbReference type="Proteomes" id="UP000006039"/>
    </source>
</evidence>
<reference evidence="1" key="2">
    <citation type="submission" date="2010-07" db="EMBL/GenBank/DDBJ databases">
        <authorList>
            <consortium name="The Broad Institute Genome Sequencing Platform"/>
            <consortium name="Broad Institute Genome Sequencing Center for Infectious Disease"/>
            <person name="Ma L.-J."/>
            <person name="Dead R."/>
            <person name="Young S."/>
            <person name="Zeng Q."/>
            <person name="Koehrsen M."/>
            <person name="Alvarado L."/>
            <person name="Berlin A."/>
            <person name="Chapman S.B."/>
            <person name="Chen Z."/>
            <person name="Freedman E."/>
            <person name="Gellesch M."/>
            <person name="Goldberg J."/>
            <person name="Griggs A."/>
            <person name="Gujja S."/>
            <person name="Heilman E.R."/>
            <person name="Heiman D."/>
            <person name="Hepburn T."/>
            <person name="Howarth C."/>
            <person name="Jen D."/>
            <person name="Larson L."/>
            <person name="Mehta T."/>
            <person name="Neiman D."/>
            <person name="Pearson M."/>
            <person name="Roberts A."/>
            <person name="Saif S."/>
            <person name="Shea T."/>
            <person name="Shenoy N."/>
            <person name="Sisk P."/>
            <person name="Stolte C."/>
            <person name="Sykes S."/>
            <person name="Walk T."/>
            <person name="White J."/>
            <person name="Yandava C."/>
            <person name="Haas B."/>
            <person name="Nusbaum C."/>
            <person name="Birren B."/>
        </authorList>
    </citation>
    <scope>NUCLEOTIDE SEQUENCE</scope>
    <source>
        <strain evidence="1">R3-111a-1</strain>
    </source>
</reference>
<proteinExistence type="predicted"/>
<dbReference type="HOGENOM" id="CLU_1865230_0_0_1"/>
<sequence>MANPIEIPCSSSRPSQCIQSLEHSCWQEDENEKEDLNPKLLVGLVRIVPILPRPWTGRVVTAARSLCTIADPPAVLLELGLVGRGIRRPSMARPHPLEGERTRQAGPINLAADTKQVWNLVPNPSSQPEQAVLARRR</sequence>
<gene>
    <name evidence="2" type="primary">20343179</name>
    <name evidence="1" type="ORF">GGTG_02721</name>
</gene>
<dbReference type="EMBL" id="GL385396">
    <property type="protein sequence ID" value="EJT77615.1"/>
    <property type="molecule type" value="Genomic_DNA"/>
</dbReference>
<dbReference type="RefSeq" id="XP_009218760.1">
    <property type="nucleotide sequence ID" value="XM_009220496.1"/>
</dbReference>
<dbReference type="EnsemblFungi" id="EJT77615">
    <property type="protein sequence ID" value="EJT77615"/>
    <property type="gene ID" value="GGTG_02721"/>
</dbReference>
<dbReference type="VEuPathDB" id="FungiDB:GGTG_02721"/>
<reference evidence="1" key="3">
    <citation type="submission" date="2010-09" db="EMBL/GenBank/DDBJ databases">
        <title>Annotation of Gaeumannomyces graminis var. tritici R3-111a-1.</title>
        <authorList>
            <consortium name="The Broad Institute Genome Sequencing Platform"/>
            <person name="Ma L.-J."/>
            <person name="Dead R."/>
            <person name="Young S.K."/>
            <person name="Zeng Q."/>
            <person name="Gargeya S."/>
            <person name="Fitzgerald M."/>
            <person name="Haas B."/>
            <person name="Abouelleil A."/>
            <person name="Alvarado L."/>
            <person name="Arachchi H.M."/>
            <person name="Berlin A."/>
            <person name="Brown A."/>
            <person name="Chapman S.B."/>
            <person name="Chen Z."/>
            <person name="Dunbar C."/>
            <person name="Freedman E."/>
            <person name="Gearin G."/>
            <person name="Gellesch M."/>
            <person name="Goldberg J."/>
            <person name="Griggs A."/>
            <person name="Gujja S."/>
            <person name="Heiman D."/>
            <person name="Howarth C."/>
            <person name="Larson L."/>
            <person name="Lui A."/>
            <person name="MacDonald P.J.P."/>
            <person name="Mehta T."/>
            <person name="Montmayeur A."/>
            <person name="Murphy C."/>
            <person name="Neiman D."/>
            <person name="Pearson M."/>
            <person name="Priest M."/>
            <person name="Roberts A."/>
            <person name="Saif S."/>
            <person name="Shea T."/>
            <person name="Shenoy N."/>
            <person name="Sisk P."/>
            <person name="Stolte C."/>
            <person name="Sykes S."/>
            <person name="Yandava C."/>
            <person name="Wortman J."/>
            <person name="Nusbaum C."/>
            <person name="Birren B."/>
        </authorList>
    </citation>
    <scope>NUCLEOTIDE SEQUENCE</scope>
    <source>
        <strain evidence="1">R3-111a-1</strain>
    </source>
</reference>
<organism evidence="1">
    <name type="scientific">Gaeumannomyces tritici (strain R3-111a-1)</name>
    <name type="common">Wheat and barley take-all root rot fungus</name>
    <name type="synonym">Gaeumannomyces graminis var. tritici</name>
    <dbReference type="NCBI Taxonomy" id="644352"/>
    <lineage>
        <taxon>Eukaryota</taxon>
        <taxon>Fungi</taxon>
        <taxon>Dikarya</taxon>
        <taxon>Ascomycota</taxon>
        <taxon>Pezizomycotina</taxon>
        <taxon>Sordariomycetes</taxon>
        <taxon>Sordariomycetidae</taxon>
        <taxon>Magnaporthales</taxon>
        <taxon>Magnaporthaceae</taxon>
        <taxon>Gaeumannomyces</taxon>
    </lineage>
</organism>
<protein>
    <submittedName>
        <fullName evidence="1 2">Uncharacterized protein</fullName>
    </submittedName>
</protein>
<accession>J3NN63</accession>
<name>J3NN63_GAET3</name>
<dbReference type="GeneID" id="20343179"/>
<reference evidence="2" key="4">
    <citation type="journal article" date="2015" name="G3 (Bethesda)">
        <title>Genome sequences of three phytopathogenic species of the Magnaporthaceae family of fungi.</title>
        <authorList>
            <person name="Okagaki L.H."/>
            <person name="Nunes C.C."/>
            <person name="Sailsbery J."/>
            <person name="Clay B."/>
            <person name="Brown D."/>
            <person name="John T."/>
            <person name="Oh Y."/>
            <person name="Young N."/>
            <person name="Fitzgerald M."/>
            <person name="Haas B.J."/>
            <person name="Zeng Q."/>
            <person name="Young S."/>
            <person name="Adiconis X."/>
            <person name="Fan L."/>
            <person name="Levin J.Z."/>
            <person name="Mitchell T.K."/>
            <person name="Okubara P.A."/>
            <person name="Farman M.L."/>
            <person name="Kohn L.M."/>
            <person name="Birren B."/>
            <person name="Ma L.-J."/>
            <person name="Dean R.A."/>
        </authorList>
    </citation>
    <scope>NUCLEOTIDE SEQUENCE</scope>
    <source>
        <strain evidence="2">R3-111a-1</strain>
    </source>
</reference>
<dbReference type="AlphaFoldDB" id="J3NN63"/>
<evidence type="ECO:0000313" key="2">
    <source>
        <dbReference type="EnsemblFungi" id="EJT77615"/>
    </source>
</evidence>
<keyword evidence="3" id="KW-1185">Reference proteome</keyword>